<sequence>MRYIPILCLKEGMKLGKNIYSTEGVVLLAENVILTEEYIASLIKIGVNGVYIDDNISSDIVVQNIISDELRIEAIKSIKSIYNNSRNVGRTINMVENIAKSIMFEILRSKNIMINMIDIKTFDDYMYTHCLNVGVLAAVVGVGLNLDTKKIEKLTAAGLLHDIGKVFISKDLLNKTEKLTEEEEKLIRSHAELGYRYIKQYYTIPVTSYVGVLQHHERFDGKGYPDGKKGDEISQFGRIICLCDAYDKLVTEAPTRKACIPSEAIEYIMANNGQMFDPKLVKVFLRRVAPYPIGSILRLSNGEKVIVIENNEECSIRPKVRNVETQEVYDLTYDWNLRNVTIIDVEDM</sequence>
<proteinExistence type="predicted"/>
<dbReference type="EMBL" id="CP009933">
    <property type="protein sequence ID" value="AKA68437.1"/>
    <property type="molecule type" value="Genomic_DNA"/>
</dbReference>
<dbReference type="RefSeq" id="WP_029161275.1">
    <property type="nucleotide sequence ID" value="NZ_CP009933.1"/>
</dbReference>
<dbReference type="InterPro" id="IPR037522">
    <property type="entry name" value="HD_GYP_dom"/>
</dbReference>
<evidence type="ECO:0000313" key="3">
    <source>
        <dbReference type="Proteomes" id="UP000033115"/>
    </source>
</evidence>
<dbReference type="STRING" id="1548.CSCA_1312"/>
<dbReference type="HOGENOM" id="CLU_000445_92_1_9"/>
<name>A0A0E3JXY4_CLOSL</name>
<dbReference type="Pfam" id="PF13487">
    <property type="entry name" value="HD_5"/>
    <property type="match status" value="1"/>
</dbReference>
<dbReference type="SUPFAM" id="SSF109604">
    <property type="entry name" value="HD-domain/PDEase-like"/>
    <property type="match status" value="1"/>
</dbReference>
<accession>A0A0E3JXY4</accession>
<dbReference type="SMART" id="SM00471">
    <property type="entry name" value="HDc"/>
    <property type="match status" value="1"/>
</dbReference>
<keyword evidence="2" id="KW-0378">Hydrolase</keyword>
<organism evidence="2 3">
    <name type="scientific">Clostridium scatologenes</name>
    <dbReference type="NCBI Taxonomy" id="1548"/>
    <lineage>
        <taxon>Bacteria</taxon>
        <taxon>Bacillati</taxon>
        <taxon>Bacillota</taxon>
        <taxon>Clostridia</taxon>
        <taxon>Eubacteriales</taxon>
        <taxon>Clostridiaceae</taxon>
        <taxon>Clostridium</taxon>
    </lineage>
</organism>
<evidence type="ECO:0000313" key="2">
    <source>
        <dbReference type="EMBL" id="AKA68437.1"/>
    </source>
</evidence>
<dbReference type="CDD" id="cd00077">
    <property type="entry name" value="HDc"/>
    <property type="match status" value="1"/>
</dbReference>
<protein>
    <submittedName>
        <fullName evidence="2">Metal dependent phosphohydrolase</fullName>
    </submittedName>
</protein>
<dbReference type="KEGG" id="csq:CSCA_1312"/>
<dbReference type="Gene3D" id="1.10.3210.10">
    <property type="entry name" value="Hypothetical protein af1432"/>
    <property type="match status" value="1"/>
</dbReference>
<dbReference type="InterPro" id="IPR003607">
    <property type="entry name" value="HD/PDEase_dom"/>
</dbReference>
<feature type="domain" description="HD-GYP" evidence="1">
    <location>
        <begin position="104"/>
        <end position="300"/>
    </location>
</feature>
<keyword evidence="3" id="KW-1185">Reference proteome</keyword>
<dbReference type="AlphaFoldDB" id="A0A0E3JXY4"/>
<gene>
    <name evidence="2" type="ORF">CSCA_1312</name>
</gene>
<dbReference type="PANTHER" id="PTHR43155:SF2">
    <property type="entry name" value="CYCLIC DI-GMP PHOSPHODIESTERASE PA4108"/>
    <property type="match status" value="1"/>
</dbReference>
<dbReference type="Proteomes" id="UP000033115">
    <property type="component" value="Chromosome"/>
</dbReference>
<evidence type="ECO:0000259" key="1">
    <source>
        <dbReference type="PROSITE" id="PS51832"/>
    </source>
</evidence>
<dbReference type="PROSITE" id="PS51832">
    <property type="entry name" value="HD_GYP"/>
    <property type="match status" value="1"/>
</dbReference>
<dbReference type="PANTHER" id="PTHR43155">
    <property type="entry name" value="CYCLIC DI-GMP PHOSPHODIESTERASE PA4108-RELATED"/>
    <property type="match status" value="1"/>
</dbReference>
<dbReference type="GO" id="GO:0016787">
    <property type="term" value="F:hydrolase activity"/>
    <property type="evidence" value="ECO:0007669"/>
    <property type="project" value="UniProtKB-KW"/>
</dbReference>
<reference evidence="2 3" key="1">
    <citation type="journal article" date="2015" name="J. Biotechnol.">
        <title>Complete genome sequence of a malodorant-producing acetogen, Clostridium scatologenes ATCC 25775(T).</title>
        <authorList>
            <person name="Zhu Z."/>
            <person name="Guo T."/>
            <person name="Zheng H."/>
            <person name="Song T."/>
            <person name="Ouyang P."/>
            <person name="Xie J."/>
        </authorList>
    </citation>
    <scope>NUCLEOTIDE SEQUENCE [LARGE SCALE GENOMIC DNA]</scope>
    <source>
        <strain evidence="2 3">ATCC 25775</strain>
    </source>
</reference>